<evidence type="ECO:0000256" key="1">
    <source>
        <dbReference type="SAM" id="MobiDB-lite"/>
    </source>
</evidence>
<dbReference type="EMBL" id="JASCIS010000004">
    <property type="protein sequence ID" value="MDI3418063.1"/>
    <property type="molecule type" value="Genomic_DNA"/>
</dbReference>
<gene>
    <name evidence="2" type="ORF">QIT00_05720</name>
</gene>
<protein>
    <submittedName>
        <fullName evidence="2">Uncharacterized protein</fullName>
    </submittedName>
</protein>
<dbReference type="RefSeq" id="WP_282533981.1">
    <property type="nucleotide sequence ID" value="NZ_JASCIS010000004.1"/>
</dbReference>
<comment type="caution">
    <text evidence="2">The sequence shown here is derived from an EMBL/GenBank/DDBJ whole genome shotgun (WGS) entry which is preliminary data.</text>
</comment>
<evidence type="ECO:0000313" key="3">
    <source>
        <dbReference type="Proteomes" id="UP001237105"/>
    </source>
</evidence>
<organism evidence="2 3">
    <name type="scientific">Streptomyces luteolus</name>
    <dbReference type="NCBI Taxonomy" id="3043615"/>
    <lineage>
        <taxon>Bacteria</taxon>
        <taxon>Bacillati</taxon>
        <taxon>Actinomycetota</taxon>
        <taxon>Actinomycetes</taxon>
        <taxon>Kitasatosporales</taxon>
        <taxon>Streptomycetaceae</taxon>
        <taxon>Streptomyces</taxon>
    </lineage>
</organism>
<reference evidence="2 3" key="1">
    <citation type="submission" date="2023-05" db="EMBL/GenBank/DDBJ databases">
        <title>Draft genome sequence of Streptomyces sp. B-S-A12 isolated from a cave soil in Thailand.</title>
        <authorList>
            <person name="Chamroensaksri N."/>
            <person name="Muangham S."/>
        </authorList>
    </citation>
    <scope>NUCLEOTIDE SEQUENCE [LARGE SCALE GENOMIC DNA]</scope>
    <source>
        <strain evidence="2 3">B-S-A12</strain>
    </source>
</reference>
<evidence type="ECO:0000313" key="2">
    <source>
        <dbReference type="EMBL" id="MDI3418063.1"/>
    </source>
</evidence>
<accession>A0ABT6SR38</accession>
<keyword evidence="3" id="KW-1185">Reference proteome</keyword>
<name>A0ABT6SR38_9ACTN</name>
<sequence>MDTTDVDEMADRLVAMAKTVLADRSTDEQHFFAQMMLRQTAQLIEAEAEYAGLCFVEHEGEQAMATLLVNRVPSLGRKVDEAAEATKAQLKELYPNDEVRISALAVDHTPAVTRIGGLEVTVPPEISPDGQPQTLRQGIIQTYVPLPGQGETMVFELNTPSPEAWDMYADMFDAIVGTLDWATAEERAEQRELQQNAAIPAQPGPQAPAPQEQVPQPQQPEPEPVAQGVAEAVHRISRLVLDAVGMRGPVDEAADHLAAAPCPPCRAKGLTSGCTARHHWEMTGLTPATLQDMFAAASSHLNGSSWSQEFMTEGQATFKAQGDSISAQGYTVSLTSDTGQRRLLLDVATACTRGTATAVVDDFG</sequence>
<feature type="region of interest" description="Disordered" evidence="1">
    <location>
        <begin position="200"/>
        <end position="228"/>
    </location>
</feature>
<proteinExistence type="predicted"/>
<dbReference type="Proteomes" id="UP001237105">
    <property type="component" value="Unassembled WGS sequence"/>
</dbReference>